<feature type="compositionally biased region" description="Polar residues" evidence="1">
    <location>
        <begin position="343"/>
        <end position="359"/>
    </location>
</feature>
<feature type="compositionally biased region" description="Basic and acidic residues" evidence="1">
    <location>
        <begin position="360"/>
        <end position="374"/>
    </location>
</feature>
<evidence type="ECO:0000313" key="4">
    <source>
        <dbReference type="Proteomes" id="UP000809081"/>
    </source>
</evidence>
<dbReference type="EMBL" id="JAFBEI010000003">
    <property type="protein sequence ID" value="MBM7635454.1"/>
    <property type="molecule type" value="Genomic_DNA"/>
</dbReference>
<organism evidence="3 4">
    <name type="scientific">Streptococcus saliviloxodontae</name>
    <dbReference type="NCBI Taxonomy" id="1349416"/>
    <lineage>
        <taxon>Bacteria</taxon>
        <taxon>Bacillati</taxon>
        <taxon>Bacillota</taxon>
        <taxon>Bacilli</taxon>
        <taxon>Lactobacillales</taxon>
        <taxon>Streptococcaceae</taxon>
        <taxon>Streptococcus</taxon>
    </lineage>
</organism>
<proteinExistence type="predicted"/>
<feature type="domain" description="Replicative helicase loading/DNA remodeling protein DnaB N-terminal winged helix" evidence="2">
    <location>
        <begin position="1"/>
        <end position="225"/>
    </location>
</feature>
<protein>
    <submittedName>
        <fullName evidence="3">Replication initiation and membrane attachment protein</fullName>
    </submittedName>
</protein>
<dbReference type="Pfam" id="PF25888">
    <property type="entry name" value="WHD_DnaB"/>
    <property type="match status" value="1"/>
</dbReference>
<accession>A0ABS2PJ46</accession>
<comment type="caution">
    <text evidence="3">The sequence shown here is derived from an EMBL/GenBank/DDBJ whole genome shotgun (WGS) entry which is preliminary data.</text>
</comment>
<dbReference type="Proteomes" id="UP000809081">
    <property type="component" value="Unassembled WGS sequence"/>
</dbReference>
<dbReference type="InterPro" id="IPR058660">
    <property type="entry name" value="WHD_DnaB"/>
</dbReference>
<evidence type="ECO:0000313" key="3">
    <source>
        <dbReference type="EMBL" id="MBM7635454.1"/>
    </source>
</evidence>
<feature type="region of interest" description="Disordered" evidence="1">
    <location>
        <begin position="336"/>
        <end position="386"/>
    </location>
</feature>
<sequence>MRPIDTFSFLKSNVVSTDARDLMRYYYPIIGTDALVVYQYLVSFWDNGVQKHQFAEVLNHTLFSMPRFEEALAILTGMDLVRFYQQQQNYVIELVAPLSGTNFLQNAVYTGLLEQKIGHLALEELKSYLPENLQNLSKKFSEVFEASGTVSLQAIKSKTNFDLESFKKLMVRDGLSFDNESRDVIALNNFSETYGLTWYDTYLLARDTAVNFKISLARMRSKREQNVSKTTQTSAFNAQEEVIIREAKADKAAVFLAKIKKARQATITADERQLLDDLAKMSFLDEVINIMVLYTMSKTKSANLNKRYLMKIANDFSYRKVASAEDAVLKMRDFNDRKKESRASQSTKVSNIPSWSNPDYKNETSQEEQEKLDQMKQAMLKKLRKE</sequence>
<gene>
    <name evidence="3" type="ORF">JOC31_000246</name>
</gene>
<dbReference type="RefSeq" id="WP_205016404.1">
    <property type="nucleotide sequence ID" value="NZ_JAFBEI010000003.1"/>
</dbReference>
<name>A0ABS2PJ46_9STRE</name>
<evidence type="ECO:0000256" key="1">
    <source>
        <dbReference type="SAM" id="MobiDB-lite"/>
    </source>
</evidence>
<reference evidence="3 4" key="1">
    <citation type="submission" date="2021-01" db="EMBL/GenBank/DDBJ databases">
        <title>Genomic Encyclopedia of Type Strains, Phase IV (KMG-IV): sequencing the most valuable type-strain genomes for metagenomic binning, comparative biology and taxonomic classification.</title>
        <authorList>
            <person name="Goeker M."/>
        </authorList>
    </citation>
    <scope>NUCLEOTIDE SEQUENCE [LARGE SCALE GENOMIC DNA]</scope>
    <source>
        <strain evidence="3 4">DSM 27513</strain>
    </source>
</reference>
<keyword evidence="4" id="KW-1185">Reference proteome</keyword>
<evidence type="ECO:0000259" key="2">
    <source>
        <dbReference type="Pfam" id="PF25888"/>
    </source>
</evidence>